<name>A0AAU9WCX9_9CNID</name>
<dbReference type="Proteomes" id="UP001159428">
    <property type="component" value="Unassembled WGS sequence"/>
</dbReference>
<proteinExistence type="predicted"/>
<gene>
    <name evidence="2" type="ORF">PMEA_00003633</name>
</gene>
<dbReference type="SUPFAM" id="SSF57302">
    <property type="entry name" value="Snake toxin-like"/>
    <property type="match status" value="1"/>
</dbReference>
<protein>
    <submittedName>
        <fullName evidence="2">Uncharacterized protein</fullName>
    </submittedName>
</protein>
<dbReference type="AlphaFoldDB" id="A0AAU9WCX9"/>
<keyword evidence="3" id="KW-1185">Reference proteome</keyword>
<evidence type="ECO:0000313" key="3">
    <source>
        <dbReference type="Proteomes" id="UP001159428"/>
    </source>
</evidence>
<feature type="chain" id="PRO_5043762481" evidence="1">
    <location>
        <begin position="21"/>
        <end position="127"/>
    </location>
</feature>
<comment type="caution">
    <text evidence="2">The sequence shown here is derived from an EMBL/GenBank/DDBJ whole genome shotgun (WGS) entry which is preliminary data.</text>
</comment>
<dbReference type="Gene3D" id="2.10.60.10">
    <property type="entry name" value="CD59"/>
    <property type="match status" value="1"/>
</dbReference>
<keyword evidence="1" id="KW-0732">Signal</keyword>
<sequence length="127" mass="13997">MVGSLICGLLLLNVLGTGLSLRCQTCYSQGSWANCTRNSANVDCGSFFDTCMSVHRTRTLNDGKIIHEFAKSCFISTICEKILCEKKDMKDKEVVCDLTCCGTHLCNTRSATRKSIKIKVDDSSELN</sequence>
<evidence type="ECO:0000256" key="1">
    <source>
        <dbReference type="SAM" id="SignalP"/>
    </source>
</evidence>
<reference evidence="2 3" key="1">
    <citation type="submission" date="2022-05" db="EMBL/GenBank/DDBJ databases">
        <authorList>
            <consortium name="Genoscope - CEA"/>
            <person name="William W."/>
        </authorList>
    </citation>
    <scope>NUCLEOTIDE SEQUENCE [LARGE SCALE GENOMIC DNA]</scope>
</reference>
<dbReference type="InterPro" id="IPR045860">
    <property type="entry name" value="Snake_toxin-like_sf"/>
</dbReference>
<accession>A0AAU9WCX9</accession>
<evidence type="ECO:0000313" key="2">
    <source>
        <dbReference type="EMBL" id="CAH3110366.1"/>
    </source>
</evidence>
<feature type="signal peptide" evidence="1">
    <location>
        <begin position="1"/>
        <end position="20"/>
    </location>
</feature>
<organism evidence="2 3">
    <name type="scientific">Pocillopora meandrina</name>
    <dbReference type="NCBI Taxonomy" id="46732"/>
    <lineage>
        <taxon>Eukaryota</taxon>
        <taxon>Metazoa</taxon>
        <taxon>Cnidaria</taxon>
        <taxon>Anthozoa</taxon>
        <taxon>Hexacorallia</taxon>
        <taxon>Scleractinia</taxon>
        <taxon>Astrocoeniina</taxon>
        <taxon>Pocilloporidae</taxon>
        <taxon>Pocillopora</taxon>
    </lineage>
</organism>
<dbReference type="EMBL" id="CALNXJ010000012">
    <property type="protein sequence ID" value="CAH3110366.1"/>
    <property type="molecule type" value="Genomic_DNA"/>
</dbReference>